<evidence type="ECO:0000313" key="1">
    <source>
        <dbReference type="EMBL" id="MFC1572440.1"/>
    </source>
</evidence>
<reference evidence="1 2" key="1">
    <citation type="submission" date="2024-09" db="EMBL/GenBank/DDBJ databases">
        <authorList>
            <person name="D'Angelo T."/>
        </authorList>
    </citation>
    <scope>NUCLEOTIDE SEQUENCE [LARGE SCALE GENOMIC DNA]</scope>
    <source>
        <strain evidence="1">SAG AM-320-E07</strain>
    </source>
</reference>
<organism evidence="1 2">
    <name type="scientific">Eiseniibacteriota bacterium</name>
    <dbReference type="NCBI Taxonomy" id="2212470"/>
    <lineage>
        <taxon>Bacteria</taxon>
        <taxon>Candidatus Eiseniibacteriota</taxon>
    </lineage>
</organism>
<protein>
    <recommendedName>
        <fullName evidence="3">TIGR02391 family protein</fullName>
    </recommendedName>
</protein>
<evidence type="ECO:0008006" key="3">
    <source>
        <dbReference type="Google" id="ProtNLM"/>
    </source>
</evidence>
<name>A0ABV6YJD0_UNCEI</name>
<comment type="caution">
    <text evidence="1">The sequence shown here is derived from an EMBL/GenBank/DDBJ whole genome shotgun (WGS) entry which is preliminary data.</text>
</comment>
<keyword evidence="2" id="KW-1185">Reference proteome</keyword>
<gene>
    <name evidence="1" type="ORF">ACFL6M_02465</name>
</gene>
<dbReference type="EMBL" id="JBHPKH010000016">
    <property type="protein sequence ID" value="MFC1572440.1"/>
    <property type="molecule type" value="Genomic_DNA"/>
</dbReference>
<accession>A0ABV6YJD0</accession>
<dbReference type="Proteomes" id="UP001593833">
    <property type="component" value="Unassembled WGS sequence"/>
</dbReference>
<sequence>MPTSANERDRLKRALLDAFRECPRTQYLEIVRRVKHRMQGALPRGYEQILLELVHELIVSNVVMTGMNEHNTGWPWLAVTTHGSQVLSQEGPAVYDYEGFLHDLQERVPHLDSIVKRYISESLQAYQRNLFYASMVMLGIASERAIRVLVEAYVASVDSAKAKTRLQSKLNGRDISTVYKTFRRSFDTTRSQVTDASLPNEFDVHVDSVYNFVRLLRNAVAHPGAMPNITSALVYANLQQFSLFSETIFRLVSYYESNQTRL</sequence>
<evidence type="ECO:0000313" key="2">
    <source>
        <dbReference type="Proteomes" id="UP001593833"/>
    </source>
</evidence>
<proteinExistence type="predicted"/>